<dbReference type="EMBL" id="JBHSOW010000092">
    <property type="protein sequence ID" value="MFC5652131.1"/>
    <property type="molecule type" value="Genomic_DNA"/>
</dbReference>
<gene>
    <name evidence="2" type="ORF">ACFPYJ_24045</name>
</gene>
<sequence>MQTIQTSDPSELVWVPSYEGESDTSSLDMGQLILSAYEIGDMVNQSAEVAEYAYWKTIVEQDEEVRQLMKKFAKAKDIFVDCERFGRFHPDFNEAKAKVQAIELELSELDCVSRFKAAEQAVDEMLHDIAKQIAGSVSESIKVPSNDPLPKGGGSCGSGGSCSCGSGGCG</sequence>
<dbReference type="RefSeq" id="WP_379190762.1">
    <property type="nucleotide sequence ID" value="NZ_JBHSOW010000092.1"/>
</dbReference>
<evidence type="ECO:0000313" key="2">
    <source>
        <dbReference type="EMBL" id="MFC5652131.1"/>
    </source>
</evidence>
<dbReference type="InterPro" id="IPR023378">
    <property type="entry name" value="YheA/YmcA-like_dom_sf"/>
</dbReference>
<dbReference type="Gene3D" id="1.20.1500.10">
    <property type="entry name" value="YheA/YmcA-like"/>
    <property type="match status" value="1"/>
</dbReference>
<reference evidence="3" key="1">
    <citation type="journal article" date="2019" name="Int. J. Syst. Evol. Microbiol.">
        <title>The Global Catalogue of Microorganisms (GCM) 10K type strain sequencing project: providing services to taxonomists for standard genome sequencing and annotation.</title>
        <authorList>
            <consortium name="The Broad Institute Genomics Platform"/>
            <consortium name="The Broad Institute Genome Sequencing Center for Infectious Disease"/>
            <person name="Wu L."/>
            <person name="Ma J."/>
        </authorList>
    </citation>
    <scope>NUCLEOTIDE SEQUENCE [LARGE SCALE GENOMIC DNA]</scope>
    <source>
        <strain evidence="3">CGMCC 1.3240</strain>
    </source>
</reference>
<dbReference type="PANTHER" id="PTHR38448">
    <property type="entry name" value="REGULATORY PROTEIN YLBF-RELATED"/>
    <property type="match status" value="1"/>
</dbReference>
<evidence type="ECO:0000256" key="1">
    <source>
        <dbReference type="SAM" id="MobiDB-lite"/>
    </source>
</evidence>
<name>A0ABW0W1U3_9BACL</name>
<dbReference type="InterPro" id="IPR010368">
    <property type="entry name" value="Com_YlbF"/>
</dbReference>
<dbReference type="Pfam" id="PF06133">
    <property type="entry name" value="Com_YlbF"/>
    <property type="match status" value="1"/>
</dbReference>
<protein>
    <submittedName>
        <fullName evidence="2">YlbF family regulator</fullName>
    </submittedName>
</protein>
<dbReference type="Proteomes" id="UP001596047">
    <property type="component" value="Unassembled WGS sequence"/>
</dbReference>
<keyword evidence="3" id="KW-1185">Reference proteome</keyword>
<dbReference type="InterPro" id="IPR052767">
    <property type="entry name" value="Bact_com_dev_regulator"/>
</dbReference>
<feature type="compositionally biased region" description="Gly residues" evidence="1">
    <location>
        <begin position="151"/>
        <end position="170"/>
    </location>
</feature>
<evidence type="ECO:0000313" key="3">
    <source>
        <dbReference type="Proteomes" id="UP001596047"/>
    </source>
</evidence>
<feature type="region of interest" description="Disordered" evidence="1">
    <location>
        <begin position="149"/>
        <end position="170"/>
    </location>
</feature>
<comment type="caution">
    <text evidence="2">The sequence shown here is derived from an EMBL/GenBank/DDBJ whole genome shotgun (WGS) entry which is preliminary data.</text>
</comment>
<proteinExistence type="predicted"/>
<organism evidence="2 3">
    <name type="scientific">Paenibacillus solisilvae</name>
    <dbReference type="NCBI Taxonomy" id="2486751"/>
    <lineage>
        <taxon>Bacteria</taxon>
        <taxon>Bacillati</taxon>
        <taxon>Bacillota</taxon>
        <taxon>Bacilli</taxon>
        <taxon>Bacillales</taxon>
        <taxon>Paenibacillaceae</taxon>
        <taxon>Paenibacillus</taxon>
    </lineage>
</organism>
<accession>A0ABW0W1U3</accession>
<dbReference type="SUPFAM" id="SSF158622">
    <property type="entry name" value="YheA/YmcA-like"/>
    <property type="match status" value="1"/>
</dbReference>
<dbReference type="PANTHER" id="PTHR38448:SF2">
    <property type="entry name" value="REGULATORY PROTEIN YLBF"/>
    <property type="match status" value="1"/>
</dbReference>